<dbReference type="RefSeq" id="WP_132485213.1">
    <property type="nucleotide sequence ID" value="NZ_SMKW01000016.1"/>
</dbReference>
<evidence type="ECO:0000259" key="2">
    <source>
        <dbReference type="Pfam" id="PF09995"/>
    </source>
</evidence>
<dbReference type="InterPro" id="IPR018713">
    <property type="entry name" value="MPAB/Lcp_cat_dom"/>
</dbReference>
<sequence>MEISGTTLDELARIGDPKAEQVVSELVEKGQLEEVNRVLSQWHSYDQDIPVGLPRGLHDFLQEARVAPEWADQERLTRVHEFFEDDGIHIGTVLALGSMAMAYAVPLGAKMMSLTHRLRYPERRMANTAQFVFDLMQPDPFGPNSRFVVSAVKVRLIHATVRHHLRATGSWDEDRHGVPASQEHLLIVWLALSVQVLDFLERLRIRVTAQEAEDYMHTWRVAGTFLGIPAAAMPSTASEARQLFATALARSAGPSEEGAELTGHLIDLYSGVLPGKVFDGVVPALLRRLIGKDVANLLKVPHSPLWQVVVRVYVAVLGGLERIEDRSRLGKWWLDRLGKAQYALELRILTRGKSKPLALPTQLAGYNEEITVPTPRSAEKLEHAGDVEIVPLLAVDRQMAQGAEARQAEAAGVPQESHQSQFPPPRG</sequence>
<keyword evidence="4" id="KW-1185">Reference proteome</keyword>
<dbReference type="GO" id="GO:0016491">
    <property type="term" value="F:oxidoreductase activity"/>
    <property type="evidence" value="ECO:0007669"/>
    <property type="project" value="InterPro"/>
</dbReference>
<name>A0A4R4Z0V2_9PSEU</name>
<organism evidence="3 4">
    <name type="scientific">Saccharopolyspora elongata</name>
    <dbReference type="NCBI Taxonomy" id="2530387"/>
    <lineage>
        <taxon>Bacteria</taxon>
        <taxon>Bacillati</taxon>
        <taxon>Actinomycetota</taxon>
        <taxon>Actinomycetes</taxon>
        <taxon>Pseudonocardiales</taxon>
        <taxon>Pseudonocardiaceae</taxon>
        <taxon>Saccharopolyspora</taxon>
    </lineage>
</organism>
<evidence type="ECO:0000313" key="3">
    <source>
        <dbReference type="EMBL" id="TDD51376.1"/>
    </source>
</evidence>
<dbReference type="InterPro" id="IPR037473">
    <property type="entry name" value="Lcp-like"/>
</dbReference>
<dbReference type="AlphaFoldDB" id="A0A4R4Z0V2"/>
<dbReference type="PANTHER" id="PTHR37539">
    <property type="entry name" value="SECRETED PROTEIN-RELATED"/>
    <property type="match status" value="1"/>
</dbReference>
<reference evidence="3 4" key="1">
    <citation type="submission" date="2019-03" db="EMBL/GenBank/DDBJ databases">
        <title>Draft genome sequences of novel Actinobacteria.</title>
        <authorList>
            <person name="Sahin N."/>
            <person name="Ay H."/>
            <person name="Saygin H."/>
        </authorList>
    </citation>
    <scope>NUCLEOTIDE SEQUENCE [LARGE SCALE GENOMIC DNA]</scope>
    <source>
        <strain evidence="3 4">7K502</strain>
    </source>
</reference>
<gene>
    <name evidence="3" type="ORF">E1288_14425</name>
</gene>
<evidence type="ECO:0000256" key="1">
    <source>
        <dbReference type="SAM" id="MobiDB-lite"/>
    </source>
</evidence>
<dbReference type="Pfam" id="PF09995">
    <property type="entry name" value="MPAB_Lcp_cat"/>
    <property type="match status" value="1"/>
</dbReference>
<feature type="compositionally biased region" description="Low complexity" evidence="1">
    <location>
        <begin position="401"/>
        <end position="412"/>
    </location>
</feature>
<protein>
    <submittedName>
        <fullName evidence="3">DUF2236 domain-containing protein</fullName>
    </submittedName>
</protein>
<comment type="caution">
    <text evidence="3">The sequence shown here is derived from an EMBL/GenBank/DDBJ whole genome shotgun (WGS) entry which is preliminary data.</text>
</comment>
<dbReference type="OrthoDB" id="7614910at2"/>
<dbReference type="PANTHER" id="PTHR37539:SF1">
    <property type="entry name" value="ER-BOUND OXYGENASE MPAB_MPAB'_RUBBER OXYGENASE CATALYTIC DOMAIN-CONTAINING PROTEIN"/>
    <property type="match status" value="1"/>
</dbReference>
<accession>A0A4R4Z0V2</accession>
<proteinExistence type="predicted"/>
<dbReference type="EMBL" id="SMKW01000016">
    <property type="protein sequence ID" value="TDD51376.1"/>
    <property type="molecule type" value="Genomic_DNA"/>
</dbReference>
<feature type="domain" description="ER-bound oxygenase mpaB/mpaB'/Rubber oxygenase catalytic" evidence="2">
    <location>
        <begin position="117"/>
        <end position="317"/>
    </location>
</feature>
<evidence type="ECO:0000313" key="4">
    <source>
        <dbReference type="Proteomes" id="UP000294947"/>
    </source>
</evidence>
<dbReference type="Proteomes" id="UP000294947">
    <property type="component" value="Unassembled WGS sequence"/>
</dbReference>
<feature type="region of interest" description="Disordered" evidence="1">
    <location>
        <begin position="401"/>
        <end position="427"/>
    </location>
</feature>